<dbReference type="Proteomes" id="UP000316213">
    <property type="component" value="Unassembled WGS sequence"/>
</dbReference>
<accession>A0A5C6APL7</accession>
<reference evidence="1 2" key="1">
    <citation type="submission" date="2019-02" db="EMBL/GenBank/DDBJ databases">
        <title>Deep-cultivation of Planctomycetes and their phenomic and genomic characterization uncovers novel biology.</title>
        <authorList>
            <person name="Wiegand S."/>
            <person name="Jogler M."/>
            <person name="Boedeker C."/>
            <person name="Pinto D."/>
            <person name="Vollmers J."/>
            <person name="Rivas-Marin E."/>
            <person name="Kohn T."/>
            <person name="Peeters S.H."/>
            <person name="Heuer A."/>
            <person name="Rast P."/>
            <person name="Oberbeckmann S."/>
            <person name="Bunk B."/>
            <person name="Jeske O."/>
            <person name="Meyerdierks A."/>
            <person name="Storesund J.E."/>
            <person name="Kallscheuer N."/>
            <person name="Luecker S."/>
            <person name="Lage O.M."/>
            <person name="Pohl T."/>
            <person name="Merkel B.J."/>
            <person name="Hornburger P."/>
            <person name="Mueller R.-W."/>
            <person name="Bruemmer F."/>
            <person name="Labrenz M."/>
            <person name="Spormann A.M."/>
            <person name="Op Den Camp H."/>
            <person name="Overmann J."/>
            <person name="Amann R."/>
            <person name="Jetten M.S.M."/>
            <person name="Mascher T."/>
            <person name="Medema M.H."/>
            <person name="Devos D.P."/>
            <person name="Kaster A.-K."/>
            <person name="Ovreas L."/>
            <person name="Rohde M."/>
            <person name="Galperin M.Y."/>
            <person name="Jogler C."/>
        </authorList>
    </citation>
    <scope>NUCLEOTIDE SEQUENCE [LARGE SCALE GENOMIC DNA]</scope>
    <source>
        <strain evidence="1 2">Pla100</strain>
    </source>
</reference>
<proteinExistence type="predicted"/>
<protein>
    <submittedName>
        <fullName evidence="1">Uncharacterized protein</fullName>
    </submittedName>
</protein>
<organism evidence="1 2">
    <name type="scientific">Neorhodopirellula pilleata</name>
    <dbReference type="NCBI Taxonomy" id="2714738"/>
    <lineage>
        <taxon>Bacteria</taxon>
        <taxon>Pseudomonadati</taxon>
        <taxon>Planctomycetota</taxon>
        <taxon>Planctomycetia</taxon>
        <taxon>Pirellulales</taxon>
        <taxon>Pirellulaceae</taxon>
        <taxon>Neorhodopirellula</taxon>
    </lineage>
</organism>
<keyword evidence="2" id="KW-1185">Reference proteome</keyword>
<evidence type="ECO:0000313" key="1">
    <source>
        <dbReference type="EMBL" id="TWU01381.1"/>
    </source>
</evidence>
<gene>
    <name evidence="1" type="ORF">Pla100_11080</name>
</gene>
<evidence type="ECO:0000313" key="2">
    <source>
        <dbReference type="Proteomes" id="UP000316213"/>
    </source>
</evidence>
<sequence>MDLFQPFGRRNSNLGKSSSESGIAFKMVFESEKNSWLVISYLQNSGIEPTDSAEEPTLQRDTL</sequence>
<dbReference type="EMBL" id="SJPM01000002">
    <property type="protein sequence ID" value="TWU01381.1"/>
    <property type="molecule type" value="Genomic_DNA"/>
</dbReference>
<comment type="caution">
    <text evidence="1">The sequence shown here is derived from an EMBL/GenBank/DDBJ whole genome shotgun (WGS) entry which is preliminary data.</text>
</comment>
<dbReference type="AlphaFoldDB" id="A0A5C6APL7"/>
<name>A0A5C6APL7_9BACT</name>